<keyword evidence="1" id="KW-0812">Transmembrane</keyword>
<feature type="transmembrane region" description="Helical" evidence="1">
    <location>
        <begin position="113"/>
        <end position="132"/>
    </location>
</feature>
<dbReference type="Pfam" id="PF04955">
    <property type="entry name" value="HupE_UreJ"/>
    <property type="match status" value="1"/>
</dbReference>
<evidence type="ECO:0000256" key="1">
    <source>
        <dbReference type="SAM" id="Phobius"/>
    </source>
</evidence>
<keyword evidence="1" id="KW-0472">Membrane</keyword>
<dbReference type="PIRSF" id="PIRSF016919">
    <property type="entry name" value="HupE_UreJ"/>
    <property type="match status" value="1"/>
</dbReference>
<comment type="caution">
    <text evidence="3">The sequence shown here is derived from an EMBL/GenBank/DDBJ whole genome shotgun (WGS) entry which is preliminary data.</text>
</comment>
<dbReference type="Proteomes" id="UP000482155">
    <property type="component" value="Unassembled WGS sequence"/>
</dbReference>
<feature type="signal peptide" evidence="2">
    <location>
        <begin position="1"/>
        <end position="23"/>
    </location>
</feature>
<dbReference type="RefSeq" id="WP_163963405.1">
    <property type="nucleotide sequence ID" value="NZ_JAAIVB010000038.1"/>
</dbReference>
<feature type="transmembrane region" description="Helical" evidence="1">
    <location>
        <begin position="65"/>
        <end position="85"/>
    </location>
</feature>
<dbReference type="EMBL" id="JAAIVB010000038">
    <property type="protein sequence ID" value="NEX61806.1"/>
    <property type="molecule type" value="Genomic_DNA"/>
</dbReference>
<feature type="transmembrane region" description="Helical" evidence="1">
    <location>
        <begin position="144"/>
        <end position="164"/>
    </location>
</feature>
<feature type="transmembrane region" description="Helical" evidence="1">
    <location>
        <begin position="33"/>
        <end position="53"/>
    </location>
</feature>
<dbReference type="AlphaFoldDB" id="A0A6B3SSK1"/>
<evidence type="ECO:0000313" key="4">
    <source>
        <dbReference type="Proteomes" id="UP000482155"/>
    </source>
</evidence>
<feature type="transmembrane region" description="Helical" evidence="1">
    <location>
        <begin position="176"/>
        <end position="195"/>
    </location>
</feature>
<keyword evidence="1" id="KW-1133">Transmembrane helix</keyword>
<feature type="transmembrane region" description="Helical" evidence="1">
    <location>
        <begin position="91"/>
        <end position="108"/>
    </location>
</feature>
<keyword evidence="4" id="KW-1185">Reference proteome</keyword>
<reference evidence="3 4" key="1">
    <citation type="submission" date="2020-02" db="EMBL/GenBank/DDBJ databases">
        <authorList>
            <person name="Kim M.K."/>
        </authorList>
    </citation>
    <scope>NUCLEOTIDE SEQUENCE [LARGE SCALE GENOMIC DNA]</scope>
    <source>
        <strain evidence="3 4">17J57-3</strain>
    </source>
</reference>
<dbReference type="InterPro" id="IPR007038">
    <property type="entry name" value="HupE_UreJ"/>
</dbReference>
<sequence length="196" mass="19983">MFRHSLLLLAGLAAGLSALPAMAHPGVPHVHDLASGLLHPLTGWDHLLAFVAIGMWSAQQSRSAAWTLPLLFLGCMAGSAMLPSLGMHLPGLEPGVAASVALLGLMIANGFRFASGLSAAIVAVFAVLHGYTHGVEVPADAMGAWFGAGFIAATMLLVAGGLLLGKLAEWRAAGRLVRVTGSMIAMSGVVLLSSAM</sequence>
<protein>
    <submittedName>
        <fullName evidence="3">HupE/UreJ family protein</fullName>
    </submittedName>
</protein>
<organism evidence="3 4">
    <name type="scientific">Noviherbaspirillum galbum</name>
    <dbReference type="NCBI Taxonomy" id="2709383"/>
    <lineage>
        <taxon>Bacteria</taxon>
        <taxon>Pseudomonadati</taxon>
        <taxon>Pseudomonadota</taxon>
        <taxon>Betaproteobacteria</taxon>
        <taxon>Burkholderiales</taxon>
        <taxon>Oxalobacteraceae</taxon>
        <taxon>Noviherbaspirillum</taxon>
    </lineage>
</organism>
<evidence type="ECO:0000313" key="3">
    <source>
        <dbReference type="EMBL" id="NEX61806.1"/>
    </source>
</evidence>
<proteinExistence type="predicted"/>
<feature type="chain" id="PRO_5025645464" evidence="2">
    <location>
        <begin position="24"/>
        <end position="196"/>
    </location>
</feature>
<name>A0A6B3SSK1_9BURK</name>
<gene>
    <name evidence="3" type="ORF">G3574_12010</name>
</gene>
<accession>A0A6B3SSK1</accession>
<keyword evidence="2" id="KW-0732">Signal</keyword>
<evidence type="ECO:0000256" key="2">
    <source>
        <dbReference type="SAM" id="SignalP"/>
    </source>
</evidence>